<name>A0ABR3AFQ1_9AGAR</name>
<keyword evidence="1" id="KW-0732">Signal</keyword>
<sequence>MAVGRLFLSLLSLWAVDRGARATIPIKDVFNKDLGSPYFRGRYIVEVDSIAGSGFAPHTANVHKRLYEAMEIHDVEYEINKEFDSPGLFVGVSLTLKNPEDVSKLSSVHGVKAIRPLRKFYRPQ</sequence>
<comment type="caution">
    <text evidence="2">The sequence shown here is derived from an EMBL/GenBank/DDBJ whole genome shotgun (WGS) entry which is preliminary data.</text>
</comment>
<proteinExistence type="predicted"/>
<protein>
    <submittedName>
        <fullName evidence="2">Uncharacterized protein</fullName>
    </submittedName>
</protein>
<dbReference type="Proteomes" id="UP001437256">
    <property type="component" value="Unassembled WGS sequence"/>
</dbReference>
<accession>A0ABR3AFQ1</accession>
<feature type="chain" id="PRO_5047443693" evidence="1">
    <location>
        <begin position="23"/>
        <end position="124"/>
    </location>
</feature>
<organism evidence="2 3">
    <name type="scientific">Marasmius tenuissimus</name>
    <dbReference type="NCBI Taxonomy" id="585030"/>
    <lineage>
        <taxon>Eukaryota</taxon>
        <taxon>Fungi</taxon>
        <taxon>Dikarya</taxon>
        <taxon>Basidiomycota</taxon>
        <taxon>Agaricomycotina</taxon>
        <taxon>Agaricomycetes</taxon>
        <taxon>Agaricomycetidae</taxon>
        <taxon>Agaricales</taxon>
        <taxon>Marasmiineae</taxon>
        <taxon>Marasmiaceae</taxon>
        <taxon>Marasmius</taxon>
    </lineage>
</organism>
<feature type="signal peptide" evidence="1">
    <location>
        <begin position="1"/>
        <end position="22"/>
    </location>
</feature>
<evidence type="ECO:0000313" key="3">
    <source>
        <dbReference type="Proteomes" id="UP001437256"/>
    </source>
</evidence>
<gene>
    <name evidence="2" type="ORF">AAF712_000014</name>
</gene>
<keyword evidence="3" id="KW-1185">Reference proteome</keyword>
<evidence type="ECO:0000256" key="1">
    <source>
        <dbReference type="SAM" id="SignalP"/>
    </source>
</evidence>
<dbReference type="EMBL" id="JBBXMP010000001">
    <property type="protein sequence ID" value="KAL0072254.1"/>
    <property type="molecule type" value="Genomic_DNA"/>
</dbReference>
<reference evidence="2 3" key="1">
    <citation type="submission" date="2024-05" db="EMBL/GenBank/DDBJ databases">
        <title>A draft genome resource for the thread blight pathogen Marasmius tenuissimus strain MS-2.</title>
        <authorList>
            <person name="Yulfo-Soto G.E."/>
            <person name="Baruah I.K."/>
            <person name="Amoako-Attah I."/>
            <person name="Bukari Y."/>
            <person name="Meinhardt L.W."/>
            <person name="Bailey B.A."/>
            <person name="Cohen S.P."/>
        </authorList>
    </citation>
    <scope>NUCLEOTIDE SEQUENCE [LARGE SCALE GENOMIC DNA]</scope>
    <source>
        <strain evidence="2 3">MS-2</strain>
    </source>
</reference>
<evidence type="ECO:0000313" key="2">
    <source>
        <dbReference type="EMBL" id="KAL0072254.1"/>
    </source>
</evidence>